<dbReference type="PANTHER" id="PTHR43318">
    <property type="entry name" value="UDP-N-ACETYLGLUCOSAMINE 4,6-DEHYDRATASE"/>
    <property type="match status" value="1"/>
</dbReference>
<evidence type="ECO:0000259" key="2">
    <source>
        <dbReference type="Pfam" id="PF02719"/>
    </source>
</evidence>
<proteinExistence type="inferred from homology"/>
<dbReference type="Gene3D" id="3.40.50.720">
    <property type="entry name" value="NAD(P)-binding Rossmann-like Domain"/>
    <property type="match status" value="2"/>
</dbReference>
<dbReference type="EMBL" id="BMXG01000020">
    <property type="protein sequence ID" value="GHC08669.1"/>
    <property type="molecule type" value="Genomic_DNA"/>
</dbReference>
<keyword evidence="4" id="KW-1185">Reference proteome</keyword>
<name>A0A8J3DK03_9BACT</name>
<dbReference type="Proteomes" id="UP000642829">
    <property type="component" value="Unassembled WGS sequence"/>
</dbReference>
<dbReference type="SUPFAM" id="SSF51735">
    <property type="entry name" value="NAD(P)-binding Rossmann-fold domains"/>
    <property type="match status" value="1"/>
</dbReference>
<evidence type="ECO:0000313" key="4">
    <source>
        <dbReference type="Proteomes" id="UP000642829"/>
    </source>
</evidence>
<dbReference type="CDD" id="cd05237">
    <property type="entry name" value="UDP_invert_4-6DH_SDR_e"/>
    <property type="match status" value="1"/>
</dbReference>
<dbReference type="InterPro" id="IPR036291">
    <property type="entry name" value="NAD(P)-bd_dom_sf"/>
</dbReference>
<protein>
    <recommendedName>
        <fullName evidence="2">Polysaccharide biosynthesis protein CapD-like domain-containing protein</fullName>
    </recommendedName>
</protein>
<feature type="domain" description="Polysaccharide biosynthesis protein CapD-like" evidence="2">
    <location>
        <begin position="118"/>
        <end position="401"/>
    </location>
</feature>
<reference evidence="3" key="2">
    <citation type="submission" date="2020-09" db="EMBL/GenBank/DDBJ databases">
        <authorList>
            <person name="Sun Q."/>
            <person name="Kim S."/>
        </authorList>
    </citation>
    <scope>NUCLEOTIDE SEQUENCE</scope>
    <source>
        <strain evidence="3">KCTC 12870</strain>
    </source>
</reference>
<dbReference type="InterPro" id="IPR051203">
    <property type="entry name" value="Polysaccharide_Synthase-Rel"/>
</dbReference>
<organism evidence="3 4">
    <name type="scientific">Cerasicoccus arenae</name>
    <dbReference type="NCBI Taxonomy" id="424488"/>
    <lineage>
        <taxon>Bacteria</taxon>
        <taxon>Pseudomonadati</taxon>
        <taxon>Verrucomicrobiota</taxon>
        <taxon>Opitutia</taxon>
        <taxon>Puniceicoccales</taxon>
        <taxon>Cerasicoccaceae</taxon>
        <taxon>Cerasicoccus</taxon>
    </lineage>
</organism>
<sequence>MRVVGMAVTNGSKREGEHWQGVPVGGPASQIEQICHRFDPDRIIITDPELSDKEIRSLLWKCRELHVPVYIVPTAQEMFYGVLRMETIRPVGLDDVLGRNTLEINLPRIHQLLVGKRVLVTGAGGSIGSELCRQIQVMNPEKLLLLDSSEVALFQIEQELRSRPLGERVHALLVNVRDRASMVSVFEREKPDIIFHSAALKHVPMVESFPGEGLMTNTLATNQIAELAADYGVERMVFISTDKAINPSSVMGASKRLAELLLQSRPRGNGITSFVAVRFGNVIASSGSVVPIFEKQIAAGGPVTVTHPDVTRYFMSIPEAVGLVLQSATQGSGGEVFMLDMGEPLKVLEVARLMIQMRGLEPDKDIEIKIIGLRPGEKLFEELRYDAEIHGTTSHPRVYRLTAPALSPSEASALLARVKEVALLTDPDVIRAAVKELLPEFIGDEATMDVDSDVPAKA</sequence>
<gene>
    <name evidence="3" type="ORF">GCM10007047_27330</name>
</gene>
<dbReference type="AlphaFoldDB" id="A0A8J3DK03"/>
<evidence type="ECO:0000313" key="3">
    <source>
        <dbReference type="EMBL" id="GHC08669.1"/>
    </source>
</evidence>
<dbReference type="PANTHER" id="PTHR43318:SF1">
    <property type="entry name" value="POLYSACCHARIDE BIOSYNTHESIS PROTEIN EPSC-RELATED"/>
    <property type="match status" value="1"/>
</dbReference>
<accession>A0A8J3DK03</accession>
<dbReference type="Pfam" id="PF02719">
    <property type="entry name" value="Polysacc_synt_2"/>
    <property type="match status" value="1"/>
</dbReference>
<reference evidence="3" key="1">
    <citation type="journal article" date="2014" name="Int. J. Syst. Evol. Microbiol.">
        <title>Complete genome sequence of Corynebacterium casei LMG S-19264T (=DSM 44701T), isolated from a smear-ripened cheese.</title>
        <authorList>
            <consortium name="US DOE Joint Genome Institute (JGI-PGF)"/>
            <person name="Walter F."/>
            <person name="Albersmeier A."/>
            <person name="Kalinowski J."/>
            <person name="Ruckert C."/>
        </authorList>
    </citation>
    <scope>NUCLEOTIDE SEQUENCE</scope>
    <source>
        <strain evidence="3">KCTC 12870</strain>
    </source>
</reference>
<comment type="caution">
    <text evidence="3">The sequence shown here is derived from an EMBL/GenBank/DDBJ whole genome shotgun (WGS) entry which is preliminary data.</text>
</comment>
<comment type="similarity">
    <text evidence="1">Belongs to the polysaccharide synthase family.</text>
</comment>
<dbReference type="InterPro" id="IPR003869">
    <property type="entry name" value="Polysac_CapD-like"/>
</dbReference>
<evidence type="ECO:0000256" key="1">
    <source>
        <dbReference type="ARBA" id="ARBA00007430"/>
    </source>
</evidence>